<comment type="caution">
    <text evidence="1">The sequence shown here is derived from an EMBL/GenBank/DDBJ whole genome shotgun (WGS) entry which is preliminary data.</text>
</comment>
<reference evidence="1" key="1">
    <citation type="submission" date="2020-09" db="EMBL/GenBank/DDBJ databases">
        <title>Genome-Enabled Discovery of Anthraquinone Biosynthesis in Senna tora.</title>
        <authorList>
            <person name="Kang S.-H."/>
            <person name="Pandey R.P."/>
            <person name="Lee C.-M."/>
            <person name="Sim J.-S."/>
            <person name="Jeong J.-T."/>
            <person name="Choi B.-S."/>
            <person name="Jung M."/>
            <person name="Ginzburg D."/>
            <person name="Zhao K."/>
            <person name="Won S.Y."/>
            <person name="Oh T.-J."/>
            <person name="Yu Y."/>
            <person name="Kim N.-H."/>
            <person name="Lee O.R."/>
            <person name="Lee T.-H."/>
            <person name="Bashyal P."/>
            <person name="Kim T.-S."/>
            <person name="Lee W.-H."/>
            <person name="Kawkins C."/>
            <person name="Kim C.-K."/>
            <person name="Kim J.S."/>
            <person name="Ahn B.O."/>
            <person name="Rhee S.Y."/>
            <person name="Sohng J.K."/>
        </authorList>
    </citation>
    <scope>NUCLEOTIDE SEQUENCE</scope>
    <source>
        <tissue evidence="1">Leaf</tissue>
    </source>
</reference>
<proteinExistence type="predicted"/>
<protein>
    <submittedName>
        <fullName evidence="1">Uncharacterized protein</fullName>
    </submittedName>
</protein>
<sequence>MPKPTGEACMSLTSLLATGSTNRVLAYRHYVVGPVYRNPLCQHLYFTSYAPYVGVQSSCIGAYPFPVGTFTPFHVNHVLGATVYKKPGTTRLKHSTKSKDSQHIKLPFRHLPGDT</sequence>
<evidence type="ECO:0000313" key="2">
    <source>
        <dbReference type="Proteomes" id="UP000634136"/>
    </source>
</evidence>
<evidence type="ECO:0000313" key="1">
    <source>
        <dbReference type="EMBL" id="KAF7808063.1"/>
    </source>
</evidence>
<dbReference type="AlphaFoldDB" id="A0A834SRS5"/>
<name>A0A834SRS5_9FABA</name>
<accession>A0A834SRS5</accession>
<dbReference type="EMBL" id="JAAIUW010000012">
    <property type="protein sequence ID" value="KAF7808063.1"/>
    <property type="molecule type" value="Genomic_DNA"/>
</dbReference>
<dbReference type="Proteomes" id="UP000634136">
    <property type="component" value="Unassembled WGS sequence"/>
</dbReference>
<organism evidence="1 2">
    <name type="scientific">Senna tora</name>
    <dbReference type="NCBI Taxonomy" id="362788"/>
    <lineage>
        <taxon>Eukaryota</taxon>
        <taxon>Viridiplantae</taxon>
        <taxon>Streptophyta</taxon>
        <taxon>Embryophyta</taxon>
        <taxon>Tracheophyta</taxon>
        <taxon>Spermatophyta</taxon>
        <taxon>Magnoliopsida</taxon>
        <taxon>eudicotyledons</taxon>
        <taxon>Gunneridae</taxon>
        <taxon>Pentapetalae</taxon>
        <taxon>rosids</taxon>
        <taxon>fabids</taxon>
        <taxon>Fabales</taxon>
        <taxon>Fabaceae</taxon>
        <taxon>Caesalpinioideae</taxon>
        <taxon>Cassia clade</taxon>
        <taxon>Senna</taxon>
    </lineage>
</organism>
<keyword evidence="2" id="KW-1185">Reference proteome</keyword>
<gene>
    <name evidence="1" type="ORF">G2W53_040224</name>
</gene>